<evidence type="ECO:0000256" key="1">
    <source>
        <dbReference type="SAM" id="SignalP"/>
    </source>
</evidence>
<feature type="chain" id="PRO_5018578701" description="Adhesin" evidence="1">
    <location>
        <begin position="19"/>
        <end position="148"/>
    </location>
</feature>
<feature type="signal peptide" evidence="1">
    <location>
        <begin position="1"/>
        <end position="18"/>
    </location>
</feature>
<dbReference type="Proteomes" id="UP000270272">
    <property type="component" value="Chromosome"/>
</dbReference>
<dbReference type="RefSeq" id="WP_233594388.1">
    <property type="nucleotide sequence ID" value="NZ_JADVHH010000006.1"/>
</dbReference>
<protein>
    <recommendedName>
        <fullName evidence="4">Adhesin</fullName>
    </recommendedName>
</protein>
<evidence type="ECO:0000313" key="2">
    <source>
        <dbReference type="EMBL" id="VEB88998.1"/>
    </source>
</evidence>
<dbReference type="EMBL" id="LR134204">
    <property type="protein sequence ID" value="VEB88998.1"/>
    <property type="molecule type" value="Genomic_DNA"/>
</dbReference>
<dbReference type="AlphaFoldDB" id="A0A3S5DNU6"/>
<reference evidence="2 3" key="1">
    <citation type="submission" date="2018-12" db="EMBL/GenBank/DDBJ databases">
        <authorList>
            <consortium name="Pathogen Informatics"/>
        </authorList>
    </citation>
    <scope>NUCLEOTIDE SEQUENCE [LARGE SCALE GENOMIC DNA]</scope>
    <source>
        <strain evidence="2 3">NCTC11075</strain>
    </source>
</reference>
<name>A0A3S5DNU6_CITKO</name>
<evidence type="ECO:0008006" key="4">
    <source>
        <dbReference type="Google" id="ProtNLM"/>
    </source>
</evidence>
<gene>
    <name evidence="2" type="ORF">NCTC11075_02034</name>
</gene>
<evidence type="ECO:0000313" key="3">
    <source>
        <dbReference type="Proteomes" id="UP000270272"/>
    </source>
</evidence>
<accession>A0A3S5DNU6</accession>
<keyword evidence="1" id="KW-0732">Signal</keyword>
<organism evidence="2 3">
    <name type="scientific">Citrobacter koseri</name>
    <name type="common">Citrobacter diversus</name>
    <dbReference type="NCBI Taxonomy" id="545"/>
    <lineage>
        <taxon>Bacteria</taxon>
        <taxon>Pseudomonadati</taxon>
        <taxon>Pseudomonadota</taxon>
        <taxon>Gammaproteobacteria</taxon>
        <taxon>Enterobacterales</taxon>
        <taxon>Enterobacteriaceae</taxon>
        <taxon>Citrobacter</taxon>
    </lineage>
</organism>
<dbReference type="PROSITE" id="PS51257">
    <property type="entry name" value="PROKAR_LIPOPROTEIN"/>
    <property type="match status" value="1"/>
</dbReference>
<proteinExistence type="predicted"/>
<sequence>MFQKITLLLTLMSSGIVACIAAEPDKIQSDSIVMNSFEVGEIPDLGHPVCTLSLANNKKVDFYNYVEGDICPPDGRNCTYTAIMKLNGEIAILKQISSGENNSVYRNSDFYISIKQTPMTEPNNDEGSDVKATIVLKTKQNTVKRFLI</sequence>